<dbReference type="PROSITE" id="PS51379">
    <property type="entry name" value="4FE4S_FER_2"/>
    <property type="match status" value="1"/>
</dbReference>
<dbReference type="GO" id="GO:0051539">
    <property type="term" value="F:4 iron, 4 sulfur cluster binding"/>
    <property type="evidence" value="ECO:0007669"/>
    <property type="project" value="UniProtKB-KW"/>
</dbReference>
<keyword evidence="1" id="KW-0813">Transport</keyword>
<evidence type="ECO:0000256" key="6">
    <source>
        <dbReference type="ARBA" id="ARBA00023014"/>
    </source>
</evidence>
<dbReference type="PANTHER" id="PTHR30176:SF3">
    <property type="entry name" value="FERREDOXIN-TYPE PROTEIN NAPH"/>
    <property type="match status" value="1"/>
</dbReference>
<evidence type="ECO:0000256" key="7">
    <source>
        <dbReference type="SAM" id="Phobius"/>
    </source>
</evidence>
<reference evidence="9 10" key="1">
    <citation type="submission" date="2019-09" db="EMBL/GenBank/DDBJ databases">
        <title>The complete genome of Methanoplanus sp. FWC-SCC4.</title>
        <authorList>
            <person name="Chen S.-C."/>
            <person name="Zhou Y.-Z."/>
            <person name="Lai M.-C."/>
        </authorList>
    </citation>
    <scope>NUCLEOTIDE SEQUENCE [LARGE SCALE GENOMIC DNA]</scope>
    <source>
        <strain evidence="9 10">FWC-SCC4</strain>
    </source>
</reference>
<keyword evidence="7" id="KW-0472">Membrane</keyword>
<dbReference type="Pfam" id="PF12801">
    <property type="entry name" value="Fer4_5"/>
    <property type="match status" value="2"/>
</dbReference>
<evidence type="ECO:0000256" key="2">
    <source>
        <dbReference type="ARBA" id="ARBA00022485"/>
    </source>
</evidence>
<evidence type="ECO:0000259" key="8">
    <source>
        <dbReference type="PROSITE" id="PS51379"/>
    </source>
</evidence>
<dbReference type="AlphaFoldDB" id="A0AA97FFH3"/>
<keyword evidence="10" id="KW-1185">Reference proteome</keyword>
<name>A0AA97FFH3_9EURY</name>
<dbReference type="SUPFAM" id="SSF54862">
    <property type="entry name" value="4Fe-4S ferredoxins"/>
    <property type="match status" value="1"/>
</dbReference>
<feature type="transmembrane region" description="Helical" evidence="7">
    <location>
        <begin position="6"/>
        <end position="27"/>
    </location>
</feature>
<feature type="transmembrane region" description="Helical" evidence="7">
    <location>
        <begin position="75"/>
        <end position="102"/>
    </location>
</feature>
<dbReference type="InterPro" id="IPR017896">
    <property type="entry name" value="4Fe4S_Fe-S-bd"/>
</dbReference>
<dbReference type="EMBL" id="CP043875">
    <property type="protein sequence ID" value="WOF17343.1"/>
    <property type="molecule type" value="Genomic_DNA"/>
</dbReference>
<feature type="transmembrane region" description="Helical" evidence="7">
    <location>
        <begin position="153"/>
        <end position="176"/>
    </location>
</feature>
<keyword evidence="5" id="KW-0408">Iron</keyword>
<dbReference type="PROSITE" id="PS00198">
    <property type="entry name" value="4FE4S_FER_1"/>
    <property type="match status" value="1"/>
</dbReference>
<feature type="transmembrane region" description="Helical" evidence="7">
    <location>
        <begin position="39"/>
        <end position="55"/>
    </location>
</feature>
<gene>
    <name evidence="9" type="ORF">F1737_09390</name>
</gene>
<evidence type="ECO:0000256" key="4">
    <source>
        <dbReference type="ARBA" id="ARBA00022982"/>
    </source>
</evidence>
<dbReference type="PANTHER" id="PTHR30176">
    <property type="entry name" value="FERREDOXIN-TYPE PROTEIN NAPH"/>
    <property type="match status" value="1"/>
</dbReference>
<keyword evidence="6" id="KW-0411">Iron-sulfur</keyword>
<dbReference type="GO" id="GO:0016491">
    <property type="term" value="F:oxidoreductase activity"/>
    <property type="evidence" value="ECO:0007669"/>
    <property type="project" value="UniProtKB-ARBA"/>
</dbReference>
<evidence type="ECO:0000256" key="5">
    <source>
        <dbReference type="ARBA" id="ARBA00023004"/>
    </source>
</evidence>
<dbReference type="GeneID" id="85230378"/>
<dbReference type="RefSeq" id="WP_317136322.1">
    <property type="nucleotide sequence ID" value="NZ_CP043875.1"/>
</dbReference>
<dbReference type="InterPro" id="IPR017900">
    <property type="entry name" value="4Fe4S_Fe_S_CS"/>
</dbReference>
<dbReference type="GO" id="GO:0046872">
    <property type="term" value="F:metal ion binding"/>
    <property type="evidence" value="ECO:0007669"/>
    <property type="project" value="UniProtKB-KW"/>
</dbReference>
<proteinExistence type="predicted"/>
<feature type="transmembrane region" description="Helical" evidence="7">
    <location>
        <begin position="123"/>
        <end position="141"/>
    </location>
</feature>
<keyword evidence="7" id="KW-1133">Transmembrane helix</keyword>
<dbReference type="GO" id="GO:0005886">
    <property type="term" value="C:plasma membrane"/>
    <property type="evidence" value="ECO:0007669"/>
    <property type="project" value="TreeGrafter"/>
</dbReference>
<accession>A0AA97FFH3</accession>
<dbReference type="Proteomes" id="UP001301797">
    <property type="component" value="Chromosome"/>
</dbReference>
<keyword evidence="3" id="KW-0479">Metal-binding</keyword>
<evidence type="ECO:0000313" key="9">
    <source>
        <dbReference type="EMBL" id="WOF17343.1"/>
    </source>
</evidence>
<dbReference type="InterPro" id="IPR051684">
    <property type="entry name" value="Electron_Trans/Redox"/>
</dbReference>
<sequence length="252" mass="28206">MVSQIILREIGYAYAVILVLLLAYLWYSKKITRKQTIPVLVLTTIVGFITLAPLAPHNFQSMIVSGLNPSLTVAAWGLAIIFVLTFLFGRIFCGHLCPAGAVQELVYLIPCKKFGRTLKKETIAVRVVVFFGILAAAWFYSFKTVKMLGISDFFHLILTTGTVIFIAILIVSVFFYRPFCRLICPYGTLLLIPAAFSVFKIRRTDSCVSCRNCESVCPVDEAKPDDKRAECFMCGRCLESCNKFDAMSYGKK</sequence>
<keyword evidence="2" id="KW-0004">4Fe-4S</keyword>
<keyword evidence="4" id="KW-0249">Electron transport</keyword>
<evidence type="ECO:0000256" key="3">
    <source>
        <dbReference type="ARBA" id="ARBA00022723"/>
    </source>
</evidence>
<evidence type="ECO:0000256" key="1">
    <source>
        <dbReference type="ARBA" id="ARBA00022448"/>
    </source>
</evidence>
<organism evidence="9 10">
    <name type="scientific">Methanochimaera problematica</name>
    <dbReference type="NCBI Taxonomy" id="2609417"/>
    <lineage>
        <taxon>Archaea</taxon>
        <taxon>Methanobacteriati</taxon>
        <taxon>Methanobacteriota</taxon>
        <taxon>Stenosarchaea group</taxon>
        <taxon>Methanomicrobia</taxon>
        <taxon>Methanomicrobiales</taxon>
        <taxon>Methanomicrobiaceae</taxon>
        <taxon>Methanochimaera</taxon>
    </lineage>
</organism>
<feature type="domain" description="4Fe-4S ferredoxin-type" evidence="8">
    <location>
        <begin position="197"/>
        <end position="227"/>
    </location>
</feature>
<dbReference type="Gene3D" id="3.30.70.20">
    <property type="match status" value="1"/>
</dbReference>
<keyword evidence="7" id="KW-0812">Transmembrane</keyword>
<protein>
    <submittedName>
        <fullName evidence="9">4Fe-4S binding protein</fullName>
    </submittedName>
</protein>
<dbReference type="KEGG" id="mefw:F1737_09390"/>
<evidence type="ECO:0000313" key="10">
    <source>
        <dbReference type="Proteomes" id="UP001301797"/>
    </source>
</evidence>